<keyword evidence="2" id="KW-1185">Reference proteome</keyword>
<comment type="caution">
    <text evidence="1">The sequence shown here is derived from an EMBL/GenBank/DDBJ whole genome shotgun (WGS) entry which is preliminary data.</text>
</comment>
<dbReference type="RefSeq" id="WP_163287254.1">
    <property type="nucleotide sequence ID" value="NZ_JAAGVY010000084.1"/>
</dbReference>
<reference evidence="1 2" key="1">
    <citation type="submission" date="2020-02" db="EMBL/GenBank/DDBJ databases">
        <title>Out from the shadows clarifying the taxonomy of the family Cryomorphaceae and related taxa by utilizing the GTDB taxonomic framework.</title>
        <authorList>
            <person name="Bowman J.P."/>
        </authorList>
    </citation>
    <scope>NUCLEOTIDE SEQUENCE [LARGE SCALE GENOMIC DNA]</scope>
    <source>
        <strain evidence="1 2">QSSC 1-22</strain>
    </source>
</reference>
<proteinExistence type="predicted"/>
<sequence>MKKIIPILIIGLFLISGSCEKNPFVEKFYTITIINQSSQMIYFLGYDKFSEIQYPDTTLPIQKPNATILGHGAKFFIDKREPWSEEIDELPADTISFFFFDKAVFEDSLWTEIKNDYLILKRYDLSLQDLENLDFNIPYPPVETMEGMQIYPPE</sequence>
<dbReference type="AlphaFoldDB" id="A0A7K3WVS8"/>
<dbReference type="Proteomes" id="UP000486602">
    <property type="component" value="Unassembled WGS sequence"/>
</dbReference>
<protein>
    <submittedName>
        <fullName evidence="1">Uncharacterized protein</fullName>
    </submittedName>
</protein>
<gene>
    <name evidence="1" type="ORF">G3O08_20170</name>
</gene>
<dbReference type="EMBL" id="JAAGVY010000084">
    <property type="protein sequence ID" value="NEN25809.1"/>
    <property type="molecule type" value="Genomic_DNA"/>
</dbReference>
<accession>A0A7K3WVS8</accession>
<evidence type="ECO:0000313" key="1">
    <source>
        <dbReference type="EMBL" id="NEN25809.1"/>
    </source>
</evidence>
<organism evidence="1 2">
    <name type="scientific">Cryomorpha ignava</name>
    <dbReference type="NCBI Taxonomy" id="101383"/>
    <lineage>
        <taxon>Bacteria</taxon>
        <taxon>Pseudomonadati</taxon>
        <taxon>Bacteroidota</taxon>
        <taxon>Flavobacteriia</taxon>
        <taxon>Flavobacteriales</taxon>
        <taxon>Cryomorphaceae</taxon>
        <taxon>Cryomorpha</taxon>
    </lineage>
</organism>
<evidence type="ECO:0000313" key="2">
    <source>
        <dbReference type="Proteomes" id="UP000486602"/>
    </source>
</evidence>
<name>A0A7K3WVS8_9FLAO</name>
<dbReference type="PROSITE" id="PS51257">
    <property type="entry name" value="PROKAR_LIPOPROTEIN"/>
    <property type="match status" value="1"/>
</dbReference>